<evidence type="ECO:0008006" key="7">
    <source>
        <dbReference type="Google" id="ProtNLM"/>
    </source>
</evidence>
<evidence type="ECO:0000256" key="1">
    <source>
        <dbReference type="ARBA" id="ARBA00007626"/>
    </source>
</evidence>
<evidence type="ECO:0000256" key="4">
    <source>
        <dbReference type="SAM" id="MobiDB-lite"/>
    </source>
</evidence>
<protein>
    <recommendedName>
        <fullName evidence="7">Pentatricopeptide repeat-containing protein</fullName>
    </recommendedName>
</protein>
<evidence type="ECO:0000256" key="3">
    <source>
        <dbReference type="PROSITE-ProRule" id="PRU00708"/>
    </source>
</evidence>
<accession>A0AAV3QS83</accession>
<dbReference type="EMBL" id="BAABME010005200">
    <property type="protein sequence ID" value="GAA0164937.1"/>
    <property type="molecule type" value="Genomic_DNA"/>
</dbReference>
<dbReference type="InterPro" id="IPR002885">
    <property type="entry name" value="PPR_rpt"/>
</dbReference>
<evidence type="ECO:0000313" key="6">
    <source>
        <dbReference type="Proteomes" id="UP001454036"/>
    </source>
</evidence>
<evidence type="ECO:0000256" key="2">
    <source>
        <dbReference type="ARBA" id="ARBA00022737"/>
    </source>
</evidence>
<comment type="caution">
    <text evidence="5">The sequence shown here is derived from an EMBL/GenBank/DDBJ whole genome shotgun (WGS) entry which is preliminary data.</text>
</comment>
<dbReference type="PANTHER" id="PTHR45717:SF10">
    <property type="entry name" value="OS10G0501000 PROTEIN"/>
    <property type="match status" value="1"/>
</dbReference>
<dbReference type="Proteomes" id="UP001454036">
    <property type="component" value="Unassembled WGS sequence"/>
</dbReference>
<dbReference type="PROSITE" id="PS51375">
    <property type="entry name" value="PPR"/>
    <property type="match status" value="2"/>
</dbReference>
<proteinExistence type="inferred from homology"/>
<keyword evidence="2" id="KW-0677">Repeat</keyword>
<dbReference type="Pfam" id="PF01535">
    <property type="entry name" value="PPR"/>
    <property type="match status" value="4"/>
</dbReference>
<dbReference type="SUPFAM" id="SSF81901">
    <property type="entry name" value="HCP-like"/>
    <property type="match status" value="1"/>
</dbReference>
<feature type="region of interest" description="Disordered" evidence="4">
    <location>
        <begin position="1"/>
        <end position="60"/>
    </location>
</feature>
<dbReference type="NCBIfam" id="TIGR00756">
    <property type="entry name" value="PPR"/>
    <property type="match status" value="1"/>
</dbReference>
<dbReference type="GO" id="GO:0005739">
    <property type="term" value="C:mitochondrion"/>
    <property type="evidence" value="ECO:0007669"/>
    <property type="project" value="TreeGrafter"/>
</dbReference>
<reference evidence="5 6" key="1">
    <citation type="submission" date="2024-01" db="EMBL/GenBank/DDBJ databases">
        <title>The complete chloroplast genome sequence of Lithospermum erythrorhizon: insights into the phylogenetic relationship among Boraginaceae species and the maternal lineages of purple gromwells.</title>
        <authorList>
            <person name="Okada T."/>
            <person name="Watanabe K."/>
        </authorList>
    </citation>
    <scope>NUCLEOTIDE SEQUENCE [LARGE SCALE GENOMIC DNA]</scope>
</reference>
<feature type="repeat" description="PPR" evidence="3">
    <location>
        <begin position="159"/>
        <end position="193"/>
    </location>
</feature>
<feature type="compositionally biased region" description="Low complexity" evidence="4">
    <location>
        <begin position="50"/>
        <end position="60"/>
    </location>
</feature>
<name>A0AAV3QS83_LITER</name>
<dbReference type="InterPro" id="IPR011990">
    <property type="entry name" value="TPR-like_helical_dom_sf"/>
</dbReference>
<feature type="region of interest" description="Disordered" evidence="4">
    <location>
        <begin position="475"/>
        <end position="496"/>
    </location>
</feature>
<dbReference type="Gene3D" id="1.25.40.10">
    <property type="entry name" value="Tetratricopeptide repeat domain"/>
    <property type="match status" value="2"/>
</dbReference>
<feature type="compositionally biased region" description="Polar residues" evidence="4">
    <location>
        <begin position="477"/>
        <end position="490"/>
    </location>
</feature>
<dbReference type="PANTHER" id="PTHR45717">
    <property type="entry name" value="OS12G0527900 PROTEIN"/>
    <property type="match status" value="1"/>
</dbReference>
<evidence type="ECO:0000313" key="5">
    <source>
        <dbReference type="EMBL" id="GAA0164937.1"/>
    </source>
</evidence>
<organism evidence="5 6">
    <name type="scientific">Lithospermum erythrorhizon</name>
    <name type="common">Purple gromwell</name>
    <name type="synonym">Lithospermum officinale var. erythrorhizon</name>
    <dbReference type="NCBI Taxonomy" id="34254"/>
    <lineage>
        <taxon>Eukaryota</taxon>
        <taxon>Viridiplantae</taxon>
        <taxon>Streptophyta</taxon>
        <taxon>Embryophyta</taxon>
        <taxon>Tracheophyta</taxon>
        <taxon>Spermatophyta</taxon>
        <taxon>Magnoliopsida</taxon>
        <taxon>eudicotyledons</taxon>
        <taxon>Gunneridae</taxon>
        <taxon>Pentapetalae</taxon>
        <taxon>asterids</taxon>
        <taxon>lamiids</taxon>
        <taxon>Boraginales</taxon>
        <taxon>Boraginaceae</taxon>
        <taxon>Boraginoideae</taxon>
        <taxon>Lithospermeae</taxon>
        <taxon>Lithospermum</taxon>
    </lineage>
</organism>
<feature type="repeat" description="PPR" evidence="3">
    <location>
        <begin position="368"/>
        <end position="402"/>
    </location>
</feature>
<feature type="compositionally biased region" description="Polar residues" evidence="4">
    <location>
        <begin position="7"/>
        <end position="34"/>
    </location>
</feature>
<dbReference type="GO" id="GO:0003729">
    <property type="term" value="F:mRNA binding"/>
    <property type="evidence" value="ECO:0007669"/>
    <property type="project" value="UniProtKB-ARBA"/>
</dbReference>
<keyword evidence="6" id="KW-1185">Reference proteome</keyword>
<dbReference type="AlphaFoldDB" id="A0AAV3QS83"/>
<sequence>MLKLLQSLPSKTKPKVNSLTNHSNKVKTSINNSLPPSPKYAYSKQIQEQNNPSKSNKPNSLIKKLLTTPNTSVYTVPILDQYVKEVNAVDVSELFSILRRLRIRKRYHQALQLGEWMTERKYLRLSPGNVALKLDLINKVHGVEKAEDYFRSISDELKTFKVYGALLNCFAENRLLEKAENVMQQMRELNYSSELSYGVLLNLYDKLKHESKLDDLAQEMGRMGLIGKPTYCILLNFYADNANLESMEKILSKMENNLLITVEWNLYVVVAKGYLKAALPEKSTEMLKKAEKHITGGKWKIAYRILISMYAILGNENEVQRLWNLLKALGLNNNVEYYYMITSLVRLDKMDLAEKLLEEWASVNKIFDFRIPNVMINAYTRNGLLAKAEALVNGALDSGQKPPASTWDLLTTGYCKHNQMEKAVETMRKAIHGDRRSWRLNRDNLVACHKYLEGKGDVQIAGEFGRFLEKIGRKSHNSSTGMLPNATVNDQLEVAK</sequence>
<comment type="similarity">
    <text evidence="1">Belongs to the PPR family. P subfamily.</text>
</comment>
<gene>
    <name evidence="5" type="ORF">LIER_20461</name>
</gene>